<sequence>MRQKAIKDVEIIDMSYPNISIGKINEEKTVQFKGGVLGQKVRVKITKNRGNNKKGKFMEVLEESKIENAKEFCPNAGICGGCSYQKMGYETELLLKHNMMQKLLKNHHIDVKELSIVRSPKIKGYRNKMEYTFGDSYKDGPLVLGLHRQNRFYEIVDTEGCNIVDEDFESIRKHVQNYFREKNTSFYHKKAHTGLLRNLIIRKAMHTGEIMVILVTSSDKSFDPMRRDLFAHNLLNARTNGRIVSIYHVINDSLSDAVKVDSMELLFGKKYIEENMNDLKFQISPFSFFQPNVFTAEKIYQKAIELANVDKNKNVLDLYSGTGTITQLFAKAANKAVGIEIVEEAVEKAFDNAKENQIENINFIAGDVLEKIDLVKGKYDIVVLDPPREGINPKAIKKIMDINPKEFVYISCNPKTQVRDIEIFMENGYKVEKYQAFDQFPRSRHVETVALLSKLDVDKHIDVEIELDELDLTSAESKATYAQIKEYVWNKFELKVSTLYIAQIKRKCGIELREHYNKSKKEKQIIPQCTPEKEEAIMDALRHFKMIE</sequence>
<dbReference type="RefSeq" id="WP_004817317.1">
    <property type="nucleotide sequence ID" value="NZ_AEXN01000023.1"/>
</dbReference>
<organism evidence="7 8">
    <name type="scientific">Anaerococcus hydrogenalis ACS-025-V-Sch4</name>
    <dbReference type="NCBI Taxonomy" id="879306"/>
    <lineage>
        <taxon>Bacteria</taxon>
        <taxon>Bacillati</taxon>
        <taxon>Bacillota</taxon>
        <taxon>Tissierellia</taxon>
        <taxon>Tissierellales</taxon>
        <taxon>Peptoniphilaceae</taxon>
        <taxon>Anaerococcus</taxon>
    </lineage>
</organism>
<evidence type="ECO:0000259" key="6">
    <source>
        <dbReference type="PROSITE" id="PS50926"/>
    </source>
</evidence>
<dbReference type="PROSITE" id="PS01230">
    <property type="entry name" value="TRMA_1"/>
    <property type="match status" value="1"/>
</dbReference>
<dbReference type="SUPFAM" id="SSF53335">
    <property type="entry name" value="S-adenosyl-L-methionine-dependent methyltransferases"/>
    <property type="match status" value="1"/>
</dbReference>
<dbReference type="OrthoDB" id="9804590at2"/>
<evidence type="ECO:0000256" key="2">
    <source>
        <dbReference type="ARBA" id="ARBA00022679"/>
    </source>
</evidence>
<protein>
    <submittedName>
        <fullName evidence="7">23S rRNA (Uracil-5-)-methyltransferase RumA</fullName>
        <ecNumber evidence="7">2.1.1.-</ecNumber>
    </submittedName>
</protein>
<dbReference type="Proteomes" id="UP000005277">
    <property type="component" value="Unassembled WGS sequence"/>
</dbReference>
<dbReference type="EMBL" id="AEXN01000023">
    <property type="protein sequence ID" value="EGC83885.1"/>
    <property type="molecule type" value="Genomic_DNA"/>
</dbReference>
<evidence type="ECO:0000256" key="1">
    <source>
        <dbReference type="ARBA" id="ARBA00022603"/>
    </source>
</evidence>
<dbReference type="Gene3D" id="3.40.50.150">
    <property type="entry name" value="Vaccinia Virus protein VP39"/>
    <property type="match status" value="1"/>
</dbReference>
<evidence type="ECO:0000256" key="4">
    <source>
        <dbReference type="PROSITE-ProRule" id="PRU01024"/>
    </source>
</evidence>
<name>F0H0Q5_9FIRM</name>
<dbReference type="PROSITE" id="PS50926">
    <property type="entry name" value="TRAM"/>
    <property type="match status" value="1"/>
</dbReference>
<evidence type="ECO:0000313" key="8">
    <source>
        <dbReference type="Proteomes" id="UP000005277"/>
    </source>
</evidence>
<dbReference type="AlphaFoldDB" id="F0H0Q5"/>
<keyword evidence="8" id="KW-1185">Reference proteome</keyword>
<feature type="binding site" evidence="4">
    <location>
        <position position="340"/>
    </location>
    <ligand>
        <name>S-adenosyl-L-methionine</name>
        <dbReference type="ChEBI" id="CHEBI:59789"/>
    </ligand>
</feature>
<feature type="active site" description="Nucleophile" evidence="4">
    <location>
        <position position="412"/>
    </location>
</feature>
<dbReference type="InterPro" id="IPR002792">
    <property type="entry name" value="TRAM_dom"/>
</dbReference>
<feature type="domain" description="TRAM" evidence="6">
    <location>
        <begin position="1"/>
        <end position="59"/>
    </location>
</feature>
<keyword evidence="3 4" id="KW-0949">S-adenosyl-L-methionine</keyword>
<dbReference type="Gene3D" id="2.40.50.140">
    <property type="entry name" value="Nucleic acid-binding proteins"/>
    <property type="match status" value="1"/>
</dbReference>
<dbReference type="NCBIfam" id="TIGR00479">
    <property type="entry name" value="rumA"/>
    <property type="match status" value="1"/>
</dbReference>
<dbReference type="PANTHER" id="PTHR11061:SF30">
    <property type="entry name" value="TRNA (URACIL(54)-C(5))-METHYLTRANSFERASE"/>
    <property type="match status" value="1"/>
</dbReference>
<dbReference type="PANTHER" id="PTHR11061">
    <property type="entry name" value="RNA M5U METHYLTRANSFERASE"/>
    <property type="match status" value="1"/>
</dbReference>
<dbReference type="Pfam" id="PF05958">
    <property type="entry name" value="tRNA_U5-meth_tr"/>
    <property type="match status" value="1"/>
</dbReference>
<dbReference type="GO" id="GO:0070475">
    <property type="term" value="P:rRNA base methylation"/>
    <property type="evidence" value="ECO:0007669"/>
    <property type="project" value="TreeGrafter"/>
</dbReference>
<dbReference type="EC" id="2.1.1.-" evidence="7"/>
<keyword evidence="1 4" id="KW-0489">Methyltransferase</keyword>
<feature type="active site" evidence="5">
    <location>
        <position position="412"/>
    </location>
</feature>
<dbReference type="InterPro" id="IPR030390">
    <property type="entry name" value="MeTrfase_TrmA_AS"/>
</dbReference>
<gene>
    <name evidence="7" type="primary">rumA</name>
    <name evidence="7" type="ORF">HMPREF9246_1721</name>
</gene>
<keyword evidence="2 4" id="KW-0808">Transferase</keyword>
<reference evidence="7 8" key="1">
    <citation type="submission" date="2011-01" db="EMBL/GenBank/DDBJ databases">
        <authorList>
            <person name="Durkin A.S."/>
            <person name="Madupu R."/>
            <person name="Torralba M."/>
            <person name="Gillis M."/>
            <person name="Methe B."/>
            <person name="Sutton G."/>
            <person name="Nelson K.E."/>
        </authorList>
    </citation>
    <scope>NUCLEOTIDE SEQUENCE [LARGE SCALE GENOMIC DNA]</scope>
    <source>
        <strain evidence="7 8">ACS-025-V-Sch4</strain>
    </source>
</reference>
<dbReference type="InterPro" id="IPR012340">
    <property type="entry name" value="NA-bd_OB-fold"/>
</dbReference>
<comment type="similarity">
    <text evidence="4">Belongs to the class I-like SAM-binding methyltransferase superfamily. RNA M5U methyltransferase family.</text>
</comment>
<dbReference type="GO" id="GO:0070041">
    <property type="term" value="F:rRNA (uridine-C5-)-methyltransferase activity"/>
    <property type="evidence" value="ECO:0007669"/>
    <property type="project" value="TreeGrafter"/>
</dbReference>
<evidence type="ECO:0000313" key="7">
    <source>
        <dbReference type="EMBL" id="EGC83885.1"/>
    </source>
</evidence>
<comment type="caution">
    <text evidence="7">The sequence shown here is derived from an EMBL/GenBank/DDBJ whole genome shotgun (WGS) entry which is preliminary data.</text>
</comment>
<accession>F0H0Q5</accession>
<feature type="binding site" evidence="4">
    <location>
        <position position="290"/>
    </location>
    <ligand>
        <name>S-adenosyl-L-methionine</name>
        <dbReference type="ChEBI" id="CHEBI:59789"/>
    </ligand>
</feature>
<feature type="binding site" evidence="4">
    <location>
        <position position="385"/>
    </location>
    <ligand>
        <name>S-adenosyl-L-methionine</name>
        <dbReference type="ChEBI" id="CHEBI:59789"/>
    </ligand>
</feature>
<dbReference type="InterPro" id="IPR029063">
    <property type="entry name" value="SAM-dependent_MTases_sf"/>
</dbReference>
<evidence type="ECO:0000256" key="5">
    <source>
        <dbReference type="PROSITE-ProRule" id="PRU10015"/>
    </source>
</evidence>
<dbReference type="PROSITE" id="PS51687">
    <property type="entry name" value="SAM_MT_RNA_M5U"/>
    <property type="match status" value="1"/>
</dbReference>
<evidence type="ECO:0000256" key="3">
    <source>
        <dbReference type="ARBA" id="ARBA00022691"/>
    </source>
</evidence>
<feature type="binding site" evidence="4">
    <location>
        <position position="319"/>
    </location>
    <ligand>
        <name>S-adenosyl-L-methionine</name>
        <dbReference type="ChEBI" id="CHEBI:59789"/>
    </ligand>
</feature>
<dbReference type="CDD" id="cd02440">
    <property type="entry name" value="AdoMet_MTases"/>
    <property type="match status" value="1"/>
</dbReference>
<proteinExistence type="inferred from homology"/>
<dbReference type="InterPro" id="IPR010280">
    <property type="entry name" value="U5_MeTrfase_fam"/>
</dbReference>
<dbReference type="Gene3D" id="2.40.50.1070">
    <property type="match status" value="1"/>
</dbReference>